<dbReference type="Pfam" id="PF08002">
    <property type="entry name" value="DUF1697"/>
    <property type="match status" value="1"/>
</dbReference>
<comment type="caution">
    <text evidence="1">The sequence shown here is derived from an EMBL/GenBank/DDBJ whole genome shotgun (WGS) entry which is preliminary data.</text>
</comment>
<dbReference type="Gene3D" id="3.30.70.1280">
    <property type="entry name" value="SP0830-like domains"/>
    <property type="match status" value="1"/>
</dbReference>
<name>A0A2T0U0F7_9MICO</name>
<dbReference type="AlphaFoldDB" id="A0A2T0U0F7"/>
<dbReference type="OrthoDB" id="9806494at2"/>
<dbReference type="EMBL" id="PVTI01000036">
    <property type="protein sequence ID" value="PRY51405.1"/>
    <property type="molecule type" value="Genomic_DNA"/>
</dbReference>
<keyword evidence="2" id="KW-1185">Reference proteome</keyword>
<dbReference type="PANTHER" id="PTHR36439">
    <property type="entry name" value="BLL4334 PROTEIN"/>
    <property type="match status" value="1"/>
</dbReference>
<organism evidence="1 2">
    <name type="scientific">Knoellia remsis</name>
    <dbReference type="NCBI Taxonomy" id="407159"/>
    <lineage>
        <taxon>Bacteria</taxon>
        <taxon>Bacillati</taxon>
        <taxon>Actinomycetota</taxon>
        <taxon>Actinomycetes</taxon>
        <taxon>Micrococcales</taxon>
        <taxon>Intrasporangiaceae</taxon>
        <taxon>Knoellia</taxon>
    </lineage>
</organism>
<dbReference type="PIRSF" id="PIRSF008502">
    <property type="entry name" value="UCP008502"/>
    <property type="match status" value="1"/>
</dbReference>
<evidence type="ECO:0000313" key="1">
    <source>
        <dbReference type="EMBL" id="PRY51405.1"/>
    </source>
</evidence>
<reference evidence="1 2" key="1">
    <citation type="submission" date="2018-03" db="EMBL/GenBank/DDBJ databases">
        <title>Genomic Encyclopedia of Archaeal and Bacterial Type Strains, Phase II (KMG-II): from individual species to whole genera.</title>
        <authorList>
            <person name="Goeker M."/>
        </authorList>
    </citation>
    <scope>NUCLEOTIDE SEQUENCE [LARGE SCALE GENOMIC DNA]</scope>
    <source>
        <strain evidence="1 2">ATCC BAA-1496</strain>
    </source>
</reference>
<evidence type="ECO:0000313" key="2">
    <source>
        <dbReference type="Proteomes" id="UP000237822"/>
    </source>
</evidence>
<dbReference type="SUPFAM" id="SSF160379">
    <property type="entry name" value="SP0830-like"/>
    <property type="match status" value="1"/>
</dbReference>
<protein>
    <submittedName>
        <fullName evidence="1">Uncharacterized protein (DUF1697 family)</fullName>
    </submittedName>
</protein>
<proteinExistence type="predicted"/>
<dbReference type="InterPro" id="IPR012545">
    <property type="entry name" value="DUF1697"/>
</dbReference>
<gene>
    <name evidence="1" type="ORF">BCF74_13620</name>
</gene>
<dbReference type="Proteomes" id="UP000237822">
    <property type="component" value="Unassembled WGS sequence"/>
</dbReference>
<accession>A0A2T0U0F7</accession>
<sequence>MPRHLAFLRAVNLGATRKVPMAQLRQRLTDAGFEDVETHIQTGNVALTSRMRSAAKVESAVEELLGEWCGFEVPTMVRSPAELHALRAEIDSTPTFFGPGSRRYVAFAKTEVSPSARDALTAYEDSPERCRPMGRDLLLEIDGDFHTARLTGARLEKLAGTPLTARDLKVVRAIDEKWSTP</sequence>
<dbReference type="PANTHER" id="PTHR36439:SF1">
    <property type="entry name" value="DUF1697 DOMAIN-CONTAINING PROTEIN"/>
    <property type="match status" value="1"/>
</dbReference>
<dbReference type="RefSeq" id="WP_106298895.1">
    <property type="nucleotide sequence ID" value="NZ_PVTI01000036.1"/>
</dbReference>